<proteinExistence type="predicted"/>
<evidence type="ECO:0000313" key="2">
    <source>
        <dbReference type="Proteomes" id="UP000178723"/>
    </source>
</evidence>
<evidence type="ECO:0000313" key="1">
    <source>
        <dbReference type="EMBL" id="OGL85733.1"/>
    </source>
</evidence>
<sequence length="254" mass="28718">MDIDRFTVGQLRAFASIVTGDDDALIDAVLRREKQAVWQNVVRLYFERHGRYISPRGLKARVCDPNRDFRLTQPTLTCADELTRFDYAFEGKVTLPSVAEYEDRTSALIEQVRATAGIANALSGVHLRWFMSQMEITNHGKLVQLLAGAVKRSYEAHDFRGKHPRRKLNNYCHGELEGQVTVIPESHLDRLVERLKAGPVFGVQFPNCLQGYSMHAQREVMATAPQGFILSGPETLVTMAIYPETLARDFKAHT</sequence>
<accession>A0A1F7V5J3</accession>
<dbReference type="STRING" id="1802407.A3I40_03065"/>
<gene>
    <name evidence="1" type="ORF">A3I40_03065</name>
</gene>
<comment type="caution">
    <text evidence="1">The sequence shown here is derived from an EMBL/GenBank/DDBJ whole genome shotgun (WGS) entry which is preliminary data.</text>
</comment>
<dbReference type="EMBL" id="MGEP01000062">
    <property type="protein sequence ID" value="OGL85733.1"/>
    <property type="molecule type" value="Genomic_DNA"/>
</dbReference>
<organism evidence="1 2">
    <name type="scientific">Candidatus Uhrbacteria bacterium RIFCSPLOWO2_02_FULL_48_12</name>
    <dbReference type="NCBI Taxonomy" id="1802407"/>
    <lineage>
        <taxon>Bacteria</taxon>
        <taxon>Candidatus Uhriibacteriota</taxon>
    </lineage>
</organism>
<dbReference type="AlphaFoldDB" id="A0A1F7V5J3"/>
<protein>
    <submittedName>
        <fullName evidence="1">Uncharacterized protein</fullName>
    </submittedName>
</protein>
<reference evidence="1 2" key="1">
    <citation type="journal article" date="2016" name="Nat. Commun.">
        <title>Thousands of microbial genomes shed light on interconnected biogeochemical processes in an aquifer system.</title>
        <authorList>
            <person name="Anantharaman K."/>
            <person name="Brown C.T."/>
            <person name="Hug L.A."/>
            <person name="Sharon I."/>
            <person name="Castelle C.J."/>
            <person name="Probst A.J."/>
            <person name="Thomas B.C."/>
            <person name="Singh A."/>
            <person name="Wilkins M.J."/>
            <person name="Karaoz U."/>
            <person name="Brodie E.L."/>
            <person name="Williams K.H."/>
            <person name="Hubbard S.S."/>
            <person name="Banfield J.F."/>
        </authorList>
    </citation>
    <scope>NUCLEOTIDE SEQUENCE [LARGE SCALE GENOMIC DNA]</scope>
</reference>
<dbReference type="Proteomes" id="UP000178723">
    <property type="component" value="Unassembled WGS sequence"/>
</dbReference>
<name>A0A1F7V5J3_9BACT</name>